<keyword evidence="2" id="KW-0695">RNA-directed DNA polymerase</keyword>
<proteinExistence type="predicted"/>
<organism evidence="2 3">
    <name type="scientific">Popillia japonica</name>
    <name type="common">Japanese beetle</name>
    <dbReference type="NCBI Taxonomy" id="7064"/>
    <lineage>
        <taxon>Eukaryota</taxon>
        <taxon>Metazoa</taxon>
        <taxon>Ecdysozoa</taxon>
        <taxon>Arthropoda</taxon>
        <taxon>Hexapoda</taxon>
        <taxon>Insecta</taxon>
        <taxon>Pterygota</taxon>
        <taxon>Neoptera</taxon>
        <taxon>Endopterygota</taxon>
        <taxon>Coleoptera</taxon>
        <taxon>Polyphaga</taxon>
        <taxon>Scarabaeiformia</taxon>
        <taxon>Scarabaeidae</taxon>
        <taxon>Rutelinae</taxon>
        <taxon>Popillia</taxon>
    </lineage>
</organism>
<dbReference type="SUPFAM" id="SSF56219">
    <property type="entry name" value="DNase I-like"/>
    <property type="match status" value="1"/>
</dbReference>
<sequence length="456" mass="52394">MNISATLTVIAEKYQNNRIVLAGDFNIDFSGNSKEKAELINIGNMFGLKHLIQVATRIGTTSTCIDNIFTDYDGNIMVNTVETHISDHLAQIARIKLLTSMKPRTEKRLELIRIINKDRISLFKSMLSEVQWERVLHHSNAQDRFSAFHDILVNTYNVCFPETYKKNNYTKDSNWKSNEIKEVKNKLDALYVIFKATKDANVLQLYTQEKNMYQEMVASAKRKYYESQLTNAANKKQKIWEIIQKESGKMTKTDACNETKLTPEDFNNYFVHIGENLQKQFDNSDEDPHLFLQKTNKCPGTTCYLEPVSLQEVKDIIKGTTCYLEPVSLQEVKDIIKGLNKKKKEEKKKTIDPYRSYLQSLSCEIVSFLEKNNIFTPVQHGYISGKSTITALAEAVSEILAAKDNQENVEMVLCDLSKAFDTVSHDLLLVKLQYYGLRGMAHKLLRSYLQDRSHSS</sequence>
<comment type="caution">
    <text evidence="2">The sequence shown here is derived from an EMBL/GenBank/DDBJ whole genome shotgun (WGS) entry which is preliminary data.</text>
</comment>
<evidence type="ECO:0000313" key="3">
    <source>
        <dbReference type="Proteomes" id="UP001458880"/>
    </source>
</evidence>
<evidence type="ECO:0000313" key="2">
    <source>
        <dbReference type="EMBL" id="KAK9693225.1"/>
    </source>
</evidence>
<dbReference type="InterPro" id="IPR036691">
    <property type="entry name" value="Endo/exonu/phosph_ase_sf"/>
</dbReference>
<keyword evidence="3" id="KW-1185">Reference proteome</keyword>
<name>A0AAW1ITD7_POPJA</name>
<reference evidence="2 3" key="1">
    <citation type="journal article" date="2024" name="BMC Genomics">
        <title>De novo assembly and annotation of Popillia japonica's genome with initial clues to its potential as an invasive pest.</title>
        <authorList>
            <person name="Cucini C."/>
            <person name="Boschi S."/>
            <person name="Funari R."/>
            <person name="Cardaioli E."/>
            <person name="Iannotti N."/>
            <person name="Marturano G."/>
            <person name="Paoli F."/>
            <person name="Bruttini M."/>
            <person name="Carapelli A."/>
            <person name="Frati F."/>
            <person name="Nardi F."/>
        </authorList>
    </citation>
    <scope>NUCLEOTIDE SEQUENCE [LARGE SCALE GENOMIC DNA]</scope>
    <source>
        <strain evidence="2">DMR45628</strain>
    </source>
</reference>
<gene>
    <name evidence="2" type="ORF">QE152_g34342</name>
</gene>
<dbReference type="PANTHER" id="PTHR33332">
    <property type="entry name" value="REVERSE TRANSCRIPTASE DOMAIN-CONTAINING PROTEIN"/>
    <property type="match status" value="1"/>
</dbReference>
<dbReference type="InterPro" id="IPR005135">
    <property type="entry name" value="Endo/exonuclease/phosphatase"/>
</dbReference>
<accession>A0AAW1ITD7</accession>
<dbReference type="Gene3D" id="3.60.10.10">
    <property type="entry name" value="Endonuclease/exonuclease/phosphatase"/>
    <property type="match status" value="1"/>
</dbReference>
<protein>
    <submittedName>
        <fullName evidence="2">Reverse transcriptase (RNA-dependent DNA polymerase)</fullName>
    </submittedName>
</protein>
<dbReference type="GO" id="GO:0003964">
    <property type="term" value="F:RNA-directed DNA polymerase activity"/>
    <property type="evidence" value="ECO:0007669"/>
    <property type="project" value="UniProtKB-KW"/>
</dbReference>
<dbReference type="Proteomes" id="UP001458880">
    <property type="component" value="Unassembled WGS sequence"/>
</dbReference>
<dbReference type="Pfam" id="PF14529">
    <property type="entry name" value="Exo_endo_phos_2"/>
    <property type="match status" value="1"/>
</dbReference>
<dbReference type="AlphaFoldDB" id="A0AAW1ITD7"/>
<dbReference type="EMBL" id="JASPKY010000548">
    <property type="protein sequence ID" value="KAK9693225.1"/>
    <property type="molecule type" value="Genomic_DNA"/>
</dbReference>
<keyword evidence="2" id="KW-0808">Transferase</keyword>
<feature type="domain" description="Endonuclease/exonuclease/phosphatase" evidence="1">
    <location>
        <begin position="2"/>
        <end position="90"/>
    </location>
</feature>
<evidence type="ECO:0000259" key="1">
    <source>
        <dbReference type="Pfam" id="PF14529"/>
    </source>
</evidence>
<keyword evidence="2" id="KW-0548">Nucleotidyltransferase</keyword>